<evidence type="ECO:0000313" key="2">
    <source>
        <dbReference type="Proteomes" id="UP000241764"/>
    </source>
</evidence>
<proteinExistence type="predicted"/>
<reference evidence="2" key="1">
    <citation type="submission" date="2017-11" db="EMBL/GenBank/DDBJ databases">
        <authorList>
            <person name="Kuznetsova I."/>
            <person name="Sazanova A."/>
            <person name="Chirak E."/>
            <person name="Safronova V."/>
            <person name="Willems A."/>
        </authorList>
    </citation>
    <scope>NUCLEOTIDE SEQUENCE [LARGE SCALE GENOMIC DNA]</scope>
    <source>
        <strain evidence="2">CCBAU 03422</strain>
    </source>
</reference>
<dbReference type="OrthoDB" id="479677at2"/>
<name>A0A2P7BE21_9HYPH</name>
<keyword evidence="2" id="KW-1185">Reference proteome</keyword>
<comment type="caution">
    <text evidence="1">The sequence shown here is derived from an EMBL/GenBank/DDBJ whole genome shotgun (WGS) entry which is preliminary data.</text>
</comment>
<sequence length="450" mass="51485">MLTSLEEGEVYENEEEEEGNVEEIDLGYEARSQFRLFHSRTKRWGCILAHRRAGKTVACVIDLVDHALANAREYPAPRYAYIAPTFAQAKDTAWGYLKEFASKIPGTEIRESDLSCIFPNKSVVRLYGSDNYDRLRGIYFDGVIIDEAGDIDPRAWPEVIRPALADRQGWATFIGTPKGMNFFYDIYQQAKNEPDKWFSLTLKASETGILTAGELHDAKHMMTPEQYEQEFECSFTAAIKGSYYGSLIEAADVEGRITKVAYDKAAPVYTSWDLGINDTTAIWVFQIVGNERHYINYYENANQELSHYVDWIKALPYSIEMNYLPHDAEARELQSGKSRIQFLRGRGLTCDSLDKTKSVIGDIELVRSILNRCWFDKELCKRGIECLKMYQSQYNERMQVLSNKPLHNWASNGADSFRYSIVSGAENRAKRQSFWDTLGKTKSKYVSGLV</sequence>
<organism evidence="1 2">
    <name type="scientific">Phyllobacterium sophorae</name>
    <dbReference type="NCBI Taxonomy" id="1520277"/>
    <lineage>
        <taxon>Bacteria</taxon>
        <taxon>Pseudomonadati</taxon>
        <taxon>Pseudomonadota</taxon>
        <taxon>Alphaproteobacteria</taxon>
        <taxon>Hyphomicrobiales</taxon>
        <taxon>Phyllobacteriaceae</taxon>
        <taxon>Phyllobacterium</taxon>
    </lineage>
</organism>
<dbReference type="Pfam" id="PF03237">
    <property type="entry name" value="Terminase_6N"/>
    <property type="match status" value="1"/>
</dbReference>
<dbReference type="AlphaFoldDB" id="A0A2P7BE21"/>
<dbReference type="Gene3D" id="3.40.50.300">
    <property type="entry name" value="P-loop containing nucleotide triphosphate hydrolases"/>
    <property type="match status" value="1"/>
</dbReference>
<evidence type="ECO:0000313" key="1">
    <source>
        <dbReference type="EMBL" id="PSH64669.1"/>
    </source>
</evidence>
<dbReference type="RefSeq" id="WP_106664214.1">
    <property type="nucleotide sequence ID" value="NZ_PGGM01000004.1"/>
</dbReference>
<protein>
    <submittedName>
        <fullName evidence="1">Uncharacterized protein</fullName>
    </submittedName>
</protein>
<gene>
    <name evidence="1" type="ORF">CU103_12360</name>
</gene>
<dbReference type="Proteomes" id="UP000241764">
    <property type="component" value="Unassembled WGS sequence"/>
</dbReference>
<dbReference type="InterPro" id="IPR027417">
    <property type="entry name" value="P-loop_NTPase"/>
</dbReference>
<accession>A0A2P7BE21</accession>
<dbReference type="EMBL" id="PGGM01000004">
    <property type="protein sequence ID" value="PSH64669.1"/>
    <property type="molecule type" value="Genomic_DNA"/>
</dbReference>
<dbReference type="Gene3D" id="3.30.420.280">
    <property type="match status" value="1"/>
</dbReference>